<feature type="compositionally biased region" description="Basic and acidic residues" evidence="1">
    <location>
        <begin position="93"/>
        <end position="102"/>
    </location>
</feature>
<keyword evidence="3" id="KW-1185">Reference proteome</keyword>
<gene>
    <name evidence="2" type="ORF">LTR09_005826</name>
</gene>
<evidence type="ECO:0000256" key="1">
    <source>
        <dbReference type="SAM" id="MobiDB-lite"/>
    </source>
</evidence>
<reference evidence="2" key="1">
    <citation type="submission" date="2023-04" db="EMBL/GenBank/DDBJ databases">
        <title>Black Yeasts Isolated from many extreme environments.</title>
        <authorList>
            <person name="Coleine C."/>
            <person name="Stajich J.E."/>
            <person name="Selbmann L."/>
        </authorList>
    </citation>
    <scope>NUCLEOTIDE SEQUENCE</scope>
    <source>
        <strain evidence="2">CCFEE 5312</strain>
    </source>
</reference>
<name>A0AAJ0DMC8_9PEZI</name>
<evidence type="ECO:0000313" key="3">
    <source>
        <dbReference type="Proteomes" id="UP001271007"/>
    </source>
</evidence>
<sequence length="123" mass="13064">MSIARPRNLAIAGAVGGVCFLGLFPRTRKQILPEGVSDTIETPAMKQIGDRHSAGGGTNTHTPAVATRRGESGDPSHNESNQVQMKGAGTVHFNEKVADQKVDTQTGPEKMLNKSYYGSENGK</sequence>
<protein>
    <submittedName>
        <fullName evidence="2">Uncharacterized protein</fullName>
    </submittedName>
</protein>
<proteinExistence type="predicted"/>
<dbReference type="EMBL" id="JAWDJX010000017">
    <property type="protein sequence ID" value="KAK3053200.1"/>
    <property type="molecule type" value="Genomic_DNA"/>
</dbReference>
<feature type="region of interest" description="Disordered" evidence="1">
    <location>
        <begin position="34"/>
        <end position="123"/>
    </location>
</feature>
<dbReference type="AlphaFoldDB" id="A0AAJ0DMC8"/>
<comment type="caution">
    <text evidence="2">The sequence shown here is derived from an EMBL/GenBank/DDBJ whole genome shotgun (WGS) entry which is preliminary data.</text>
</comment>
<organism evidence="2 3">
    <name type="scientific">Extremus antarcticus</name>
    <dbReference type="NCBI Taxonomy" id="702011"/>
    <lineage>
        <taxon>Eukaryota</taxon>
        <taxon>Fungi</taxon>
        <taxon>Dikarya</taxon>
        <taxon>Ascomycota</taxon>
        <taxon>Pezizomycotina</taxon>
        <taxon>Dothideomycetes</taxon>
        <taxon>Dothideomycetidae</taxon>
        <taxon>Mycosphaerellales</taxon>
        <taxon>Extremaceae</taxon>
        <taxon>Extremus</taxon>
    </lineage>
</organism>
<evidence type="ECO:0000313" key="2">
    <source>
        <dbReference type="EMBL" id="KAK3053200.1"/>
    </source>
</evidence>
<feature type="compositionally biased region" description="Basic and acidic residues" evidence="1">
    <location>
        <begin position="68"/>
        <end position="77"/>
    </location>
</feature>
<dbReference type="Proteomes" id="UP001271007">
    <property type="component" value="Unassembled WGS sequence"/>
</dbReference>
<accession>A0AAJ0DMC8</accession>